<dbReference type="InterPro" id="IPR036291">
    <property type="entry name" value="NAD(P)-bd_dom_sf"/>
</dbReference>
<dbReference type="EMBL" id="BAFB01000082">
    <property type="protein sequence ID" value="GAB33812.1"/>
    <property type="molecule type" value="Genomic_DNA"/>
</dbReference>
<sequence length="192" mass="19434">MTEVTVFGNGNMGQAIAGVLGNGGANVQIIGNGDKAAITGELVVLAVPYPQLDVLATERADQLAGKTVVDITNPLNFTTFDSLVVPADSSAAAELAAKLPESRVLKAFNTTFAATLNSGTVGDSGQTTTVLVAGDDTAAKDLLIGLVTEGGLKAVDAGSLKRARELESLGFLQLTLASAEKISWGAGFAVIS</sequence>
<protein>
    <submittedName>
        <fullName evidence="3">Oxidoreductase</fullName>
    </submittedName>
</protein>
<dbReference type="STRING" id="1108044.GOOTI_082_00420"/>
<dbReference type="InterPro" id="IPR051267">
    <property type="entry name" value="STEAP_metalloreductase"/>
</dbReference>
<proteinExistence type="predicted"/>
<reference evidence="3" key="1">
    <citation type="submission" date="2012-02" db="EMBL/GenBank/DDBJ databases">
        <title>Whole genome shotgun sequence of Gordonia otitidis NBRC 100426.</title>
        <authorList>
            <person name="Yoshida I."/>
            <person name="Hosoyama A."/>
            <person name="Tsuchikane K."/>
            <person name="Katsumata H."/>
            <person name="Yamazaki S."/>
            <person name="Fujita N."/>
        </authorList>
    </citation>
    <scope>NUCLEOTIDE SEQUENCE [LARGE SCALE GENOMIC DNA]</scope>
    <source>
        <strain evidence="3">NBRC 100426</strain>
    </source>
</reference>
<dbReference type="Proteomes" id="UP000005038">
    <property type="component" value="Unassembled WGS sequence"/>
</dbReference>
<dbReference type="Pfam" id="PF03807">
    <property type="entry name" value="F420_oxidored"/>
    <property type="match status" value="1"/>
</dbReference>
<gene>
    <name evidence="3" type="ORF">GOOTI_082_00420</name>
</gene>
<feature type="domain" description="Pyrroline-5-carboxylate reductase catalytic N-terminal" evidence="2">
    <location>
        <begin position="29"/>
        <end position="74"/>
    </location>
</feature>
<accession>H5TK04</accession>
<dbReference type="RefSeq" id="WP_007238056.1">
    <property type="nucleotide sequence ID" value="NZ_BAFB01000082.1"/>
</dbReference>
<dbReference type="Gene3D" id="3.40.50.720">
    <property type="entry name" value="NAD(P)-binding Rossmann-like Domain"/>
    <property type="match status" value="1"/>
</dbReference>
<evidence type="ECO:0000313" key="4">
    <source>
        <dbReference type="Proteomes" id="UP000005038"/>
    </source>
</evidence>
<dbReference type="GO" id="GO:0016491">
    <property type="term" value="F:oxidoreductase activity"/>
    <property type="evidence" value="ECO:0007669"/>
    <property type="project" value="UniProtKB-KW"/>
</dbReference>
<organism evidence="3 4">
    <name type="scientific">Gordonia otitidis (strain DSM 44809 / CCUG 52243 / JCM 12355 / NBRC 100426 / IFM 10032)</name>
    <dbReference type="NCBI Taxonomy" id="1108044"/>
    <lineage>
        <taxon>Bacteria</taxon>
        <taxon>Bacillati</taxon>
        <taxon>Actinomycetota</taxon>
        <taxon>Actinomycetes</taxon>
        <taxon>Mycobacteriales</taxon>
        <taxon>Gordoniaceae</taxon>
        <taxon>Gordonia</taxon>
    </lineage>
</organism>
<dbReference type="AlphaFoldDB" id="H5TK04"/>
<dbReference type="SUPFAM" id="SSF51735">
    <property type="entry name" value="NAD(P)-binding Rossmann-fold domains"/>
    <property type="match status" value="1"/>
</dbReference>
<evidence type="ECO:0000313" key="3">
    <source>
        <dbReference type="EMBL" id="GAB33812.1"/>
    </source>
</evidence>
<evidence type="ECO:0000259" key="2">
    <source>
        <dbReference type="Pfam" id="PF03807"/>
    </source>
</evidence>
<keyword evidence="1" id="KW-0560">Oxidoreductase</keyword>
<comment type="caution">
    <text evidence="3">The sequence shown here is derived from an EMBL/GenBank/DDBJ whole genome shotgun (WGS) entry which is preliminary data.</text>
</comment>
<keyword evidence="4" id="KW-1185">Reference proteome</keyword>
<evidence type="ECO:0000256" key="1">
    <source>
        <dbReference type="ARBA" id="ARBA00023002"/>
    </source>
</evidence>
<name>H5TK04_GORO1</name>
<dbReference type="OrthoDB" id="5738121at2"/>
<dbReference type="PANTHER" id="PTHR14239">
    <property type="entry name" value="DUDULIN-RELATED"/>
    <property type="match status" value="1"/>
</dbReference>
<dbReference type="InterPro" id="IPR028939">
    <property type="entry name" value="P5C_Rdtase_cat_N"/>
</dbReference>